<dbReference type="PANTHER" id="PTHR43065:SF42">
    <property type="entry name" value="TWO-COMPONENT SENSOR PPRA"/>
    <property type="match status" value="1"/>
</dbReference>
<evidence type="ECO:0000256" key="5">
    <source>
        <dbReference type="ARBA" id="ARBA00022679"/>
    </source>
</evidence>
<feature type="coiled-coil region" evidence="7">
    <location>
        <begin position="243"/>
        <end position="277"/>
    </location>
</feature>
<keyword evidence="8" id="KW-0472">Membrane</keyword>
<sequence length="514" mass="56440">MRNAVPASYNELRRPTWTLMAVERFTLHKCMKLTAKIVGIFLLGIVLLTAMFGYMTAQSEFEQYKRAQEENAASLGNEVRETLVVAWKDGGHQGAIKLVRDFANRHQQMIIRWIPTENGATSESALPPQKELAVATTESMTTIITHDSAGHDQYIIYYPVDVENSRAGYVEFNVPLDEAAEYTRLTTYRTALVIGAMAIFGLVIVFLGVRMVGQRLDKLVAKTKRIGAGDFSEPVEVRGTDEIAQLGAALNQMSETLQSQQQELEEASSARLSAMEQLRHIDRLKTVGRLASGIAHELGTPLNVVSGRAGLIASHRLSADEVTESALVIKSEADRMAEIIRQLLGFARRRPPHRTMVDLRELIVSAINLLQPMANQRDVELVTADSESLSTAVDSAQIQQVVTNLIVNAIHASSTGDVVQVSLSRQEASPPGDSNSPKREYYCISVEDKGTGICAEAMPHLFEPFFTTKDVGEGTGLGLSVSYGIVEDHNGWIDVQSQLGEGSRFTIFLPQQVA</sequence>
<comment type="subcellular location">
    <subcellularLocation>
        <location evidence="2">Membrane</location>
    </subcellularLocation>
</comment>
<dbReference type="Gene3D" id="6.10.340.10">
    <property type="match status" value="1"/>
</dbReference>
<keyword evidence="12" id="KW-1185">Reference proteome</keyword>
<organism evidence="11 12">
    <name type="scientific">Blastopirellula sediminis</name>
    <dbReference type="NCBI Taxonomy" id="2894196"/>
    <lineage>
        <taxon>Bacteria</taxon>
        <taxon>Pseudomonadati</taxon>
        <taxon>Planctomycetota</taxon>
        <taxon>Planctomycetia</taxon>
        <taxon>Pirellulales</taxon>
        <taxon>Pirellulaceae</taxon>
        <taxon>Blastopirellula</taxon>
    </lineage>
</organism>
<dbReference type="PRINTS" id="PR00344">
    <property type="entry name" value="BCTRLSENSOR"/>
</dbReference>
<dbReference type="InterPro" id="IPR003661">
    <property type="entry name" value="HisK_dim/P_dom"/>
</dbReference>
<dbReference type="SMART" id="SM00387">
    <property type="entry name" value="HATPase_c"/>
    <property type="match status" value="1"/>
</dbReference>
<dbReference type="EMBL" id="JAJKFT010000010">
    <property type="protein sequence ID" value="MCC9630558.1"/>
    <property type="molecule type" value="Genomic_DNA"/>
</dbReference>
<dbReference type="SUPFAM" id="SSF47384">
    <property type="entry name" value="Homodimeric domain of signal transducing histidine kinase"/>
    <property type="match status" value="1"/>
</dbReference>
<dbReference type="InterPro" id="IPR036890">
    <property type="entry name" value="HATPase_C_sf"/>
</dbReference>
<keyword evidence="5" id="KW-0808">Transferase</keyword>
<accession>A0A9X1MNK5</accession>
<feature type="domain" description="HAMP" evidence="10">
    <location>
        <begin position="210"/>
        <end position="262"/>
    </location>
</feature>
<proteinExistence type="predicted"/>
<evidence type="ECO:0000256" key="1">
    <source>
        <dbReference type="ARBA" id="ARBA00000085"/>
    </source>
</evidence>
<dbReference type="SUPFAM" id="SSF158472">
    <property type="entry name" value="HAMP domain-like"/>
    <property type="match status" value="1"/>
</dbReference>
<dbReference type="Proteomes" id="UP001139103">
    <property type="component" value="Unassembled WGS sequence"/>
</dbReference>
<dbReference type="EC" id="2.7.13.3" evidence="3"/>
<evidence type="ECO:0000313" key="12">
    <source>
        <dbReference type="Proteomes" id="UP001139103"/>
    </source>
</evidence>
<dbReference type="AlphaFoldDB" id="A0A9X1MNK5"/>
<dbReference type="PANTHER" id="PTHR43065">
    <property type="entry name" value="SENSOR HISTIDINE KINASE"/>
    <property type="match status" value="1"/>
</dbReference>
<keyword evidence="8" id="KW-1133">Transmembrane helix</keyword>
<dbReference type="PROSITE" id="PS50109">
    <property type="entry name" value="HIS_KIN"/>
    <property type="match status" value="1"/>
</dbReference>
<reference evidence="11" key="1">
    <citation type="submission" date="2021-11" db="EMBL/GenBank/DDBJ databases">
        <title>Genome sequence.</title>
        <authorList>
            <person name="Sun Q."/>
        </authorList>
    </citation>
    <scope>NUCLEOTIDE SEQUENCE</scope>
    <source>
        <strain evidence="11">JC732</strain>
    </source>
</reference>
<dbReference type="Pfam" id="PF00672">
    <property type="entry name" value="HAMP"/>
    <property type="match status" value="1"/>
</dbReference>
<feature type="transmembrane region" description="Helical" evidence="8">
    <location>
        <begin position="191"/>
        <end position="209"/>
    </location>
</feature>
<dbReference type="InterPro" id="IPR036097">
    <property type="entry name" value="HisK_dim/P_sf"/>
</dbReference>
<keyword evidence="8" id="KW-0812">Transmembrane</keyword>
<keyword evidence="4" id="KW-0597">Phosphoprotein</keyword>
<dbReference type="CDD" id="cd06225">
    <property type="entry name" value="HAMP"/>
    <property type="match status" value="1"/>
</dbReference>
<dbReference type="InterPro" id="IPR004358">
    <property type="entry name" value="Sig_transdc_His_kin-like_C"/>
</dbReference>
<dbReference type="Gene3D" id="3.30.565.10">
    <property type="entry name" value="Histidine kinase-like ATPase, C-terminal domain"/>
    <property type="match status" value="1"/>
</dbReference>
<evidence type="ECO:0000259" key="10">
    <source>
        <dbReference type="PROSITE" id="PS50885"/>
    </source>
</evidence>
<dbReference type="Gene3D" id="1.10.287.130">
    <property type="match status" value="1"/>
</dbReference>
<dbReference type="InterPro" id="IPR005467">
    <property type="entry name" value="His_kinase_dom"/>
</dbReference>
<dbReference type="RefSeq" id="WP_230221793.1">
    <property type="nucleotide sequence ID" value="NZ_JAJKFT010000010.1"/>
</dbReference>
<dbReference type="Pfam" id="PF00512">
    <property type="entry name" value="HisKA"/>
    <property type="match status" value="1"/>
</dbReference>
<evidence type="ECO:0000256" key="2">
    <source>
        <dbReference type="ARBA" id="ARBA00004370"/>
    </source>
</evidence>
<evidence type="ECO:0000256" key="8">
    <source>
        <dbReference type="SAM" id="Phobius"/>
    </source>
</evidence>
<dbReference type="InterPro" id="IPR003594">
    <property type="entry name" value="HATPase_dom"/>
</dbReference>
<evidence type="ECO:0000256" key="7">
    <source>
        <dbReference type="SAM" id="Coils"/>
    </source>
</evidence>
<feature type="transmembrane region" description="Helical" evidence="8">
    <location>
        <begin position="33"/>
        <end position="55"/>
    </location>
</feature>
<dbReference type="Pfam" id="PF02518">
    <property type="entry name" value="HATPase_c"/>
    <property type="match status" value="1"/>
</dbReference>
<protein>
    <recommendedName>
        <fullName evidence="3">histidine kinase</fullName>
        <ecNumber evidence="3">2.7.13.3</ecNumber>
    </recommendedName>
</protein>
<dbReference type="SMART" id="SM00304">
    <property type="entry name" value="HAMP"/>
    <property type="match status" value="1"/>
</dbReference>
<dbReference type="InterPro" id="IPR003660">
    <property type="entry name" value="HAMP_dom"/>
</dbReference>
<evidence type="ECO:0000259" key="9">
    <source>
        <dbReference type="PROSITE" id="PS50109"/>
    </source>
</evidence>
<dbReference type="GO" id="GO:0000155">
    <property type="term" value="F:phosphorelay sensor kinase activity"/>
    <property type="evidence" value="ECO:0007669"/>
    <property type="project" value="InterPro"/>
</dbReference>
<dbReference type="SMART" id="SM00388">
    <property type="entry name" value="HisKA"/>
    <property type="match status" value="1"/>
</dbReference>
<comment type="catalytic activity">
    <reaction evidence="1">
        <text>ATP + protein L-histidine = ADP + protein N-phospho-L-histidine.</text>
        <dbReference type="EC" id="2.7.13.3"/>
    </reaction>
</comment>
<evidence type="ECO:0000256" key="3">
    <source>
        <dbReference type="ARBA" id="ARBA00012438"/>
    </source>
</evidence>
<gene>
    <name evidence="11" type="ORF">LOC68_19350</name>
</gene>
<dbReference type="PROSITE" id="PS50885">
    <property type="entry name" value="HAMP"/>
    <property type="match status" value="1"/>
</dbReference>
<feature type="domain" description="Histidine kinase" evidence="9">
    <location>
        <begin position="293"/>
        <end position="513"/>
    </location>
</feature>
<dbReference type="CDD" id="cd00082">
    <property type="entry name" value="HisKA"/>
    <property type="match status" value="1"/>
</dbReference>
<evidence type="ECO:0000256" key="4">
    <source>
        <dbReference type="ARBA" id="ARBA00022553"/>
    </source>
</evidence>
<dbReference type="GO" id="GO:0016020">
    <property type="term" value="C:membrane"/>
    <property type="evidence" value="ECO:0007669"/>
    <property type="project" value="UniProtKB-SubCell"/>
</dbReference>
<evidence type="ECO:0000256" key="6">
    <source>
        <dbReference type="ARBA" id="ARBA00022777"/>
    </source>
</evidence>
<keyword evidence="7" id="KW-0175">Coiled coil</keyword>
<dbReference type="SUPFAM" id="SSF55874">
    <property type="entry name" value="ATPase domain of HSP90 chaperone/DNA topoisomerase II/histidine kinase"/>
    <property type="match status" value="1"/>
</dbReference>
<keyword evidence="6 11" id="KW-0418">Kinase</keyword>
<evidence type="ECO:0000313" key="11">
    <source>
        <dbReference type="EMBL" id="MCC9630558.1"/>
    </source>
</evidence>
<comment type="caution">
    <text evidence="11">The sequence shown here is derived from an EMBL/GenBank/DDBJ whole genome shotgun (WGS) entry which is preliminary data.</text>
</comment>
<name>A0A9X1MNK5_9BACT</name>